<dbReference type="Proteomes" id="UP001054889">
    <property type="component" value="Unassembled WGS sequence"/>
</dbReference>
<comment type="caution">
    <text evidence="1">The sequence shown here is derived from an EMBL/GenBank/DDBJ whole genome shotgun (WGS) entry which is preliminary data.</text>
</comment>
<dbReference type="AlphaFoldDB" id="A0AAV5FYE0"/>
<accession>A0AAV5FYE0</accession>
<sequence length="106" mass="10955">MVGRTGAGACNVGGDFARRAGGDLTRGVGRAGVRLTRGAEQAGTSLTRWPHAMASRAALGGLMRRPFAWRMLGGWQASCAAPVQALGGPGTQGRLNMELISMELMA</sequence>
<protein>
    <submittedName>
        <fullName evidence="1">Uncharacterized protein</fullName>
    </submittedName>
</protein>
<proteinExistence type="predicted"/>
<evidence type="ECO:0000313" key="1">
    <source>
        <dbReference type="EMBL" id="GJN40689.1"/>
    </source>
</evidence>
<evidence type="ECO:0000313" key="2">
    <source>
        <dbReference type="Proteomes" id="UP001054889"/>
    </source>
</evidence>
<name>A0AAV5FYE0_ELECO</name>
<reference evidence="1" key="2">
    <citation type="submission" date="2021-12" db="EMBL/GenBank/DDBJ databases">
        <title>Resequencing data analysis of finger millet.</title>
        <authorList>
            <person name="Hatakeyama M."/>
            <person name="Aluri S."/>
            <person name="Balachadran M.T."/>
            <person name="Sivarajan S.R."/>
            <person name="Poveda L."/>
            <person name="Shimizu-Inatsugi R."/>
            <person name="Schlapbach R."/>
            <person name="Sreeman S.M."/>
            <person name="Shimizu K.K."/>
        </authorList>
    </citation>
    <scope>NUCLEOTIDE SEQUENCE</scope>
</reference>
<dbReference type="EMBL" id="BQKI01000184">
    <property type="protein sequence ID" value="GJN40689.1"/>
    <property type="molecule type" value="Genomic_DNA"/>
</dbReference>
<organism evidence="1 2">
    <name type="scientific">Eleusine coracana subsp. coracana</name>
    <dbReference type="NCBI Taxonomy" id="191504"/>
    <lineage>
        <taxon>Eukaryota</taxon>
        <taxon>Viridiplantae</taxon>
        <taxon>Streptophyta</taxon>
        <taxon>Embryophyta</taxon>
        <taxon>Tracheophyta</taxon>
        <taxon>Spermatophyta</taxon>
        <taxon>Magnoliopsida</taxon>
        <taxon>Liliopsida</taxon>
        <taxon>Poales</taxon>
        <taxon>Poaceae</taxon>
        <taxon>PACMAD clade</taxon>
        <taxon>Chloridoideae</taxon>
        <taxon>Cynodonteae</taxon>
        <taxon>Eleusininae</taxon>
        <taxon>Eleusine</taxon>
    </lineage>
</organism>
<gene>
    <name evidence="1" type="primary">gb29950</name>
    <name evidence="1" type="ORF">PR202_gb29950</name>
</gene>
<keyword evidence="2" id="KW-1185">Reference proteome</keyword>
<reference evidence="1" key="1">
    <citation type="journal article" date="2018" name="DNA Res.">
        <title>Multiple hybrid de novo genome assembly of finger millet, an orphan allotetraploid crop.</title>
        <authorList>
            <person name="Hatakeyama M."/>
            <person name="Aluri S."/>
            <person name="Balachadran M.T."/>
            <person name="Sivarajan S.R."/>
            <person name="Patrignani A."/>
            <person name="Gruter S."/>
            <person name="Poveda L."/>
            <person name="Shimizu-Inatsugi R."/>
            <person name="Baeten J."/>
            <person name="Francoijs K.J."/>
            <person name="Nataraja K.N."/>
            <person name="Reddy Y.A.N."/>
            <person name="Phadnis S."/>
            <person name="Ravikumar R.L."/>
            <person name="Schlapbach R."/>
            <person name="Sreeman S.M."/>
            <person name="Shimizu K.K."/>
        </authorList>
    </citation>
    <scope>NUCLEOTIDE SEQUENCE</scope>
</reference>